<dbReference type="Proteomes" id="UP001626550">
    <property type="component" value="Unassembled WGS sequence"/>
</dbReference>
<dbReference type="GO" id="GO:0004467">
    <property type="term" value="F:long-chain fatty acid-CoA ligase activity"/>
    <property type="evidence" value="ECO:0007669"/>
    <property type="project" value="UniProtKB-EC"/>
</dbReference>
<evidence type="ECO:0000256" key="2">
    <source>
        <dbReference type="ARBA" id="ARBA00022741"/>
    </source>
</evidence>
<keyword evidence="2" id="KW-0547">Nucleotide-binding</keyword>
<dbReference type="InterPro" id="IPR042099">
    <property type="entry name" value="ANL_N_sf"/>
</dbReference>
<reference evidence="7 8" key="1">
    <citation type="submission" date="2024-11" db="EMBL/GenBank/DDBJ databases">
        <title>Adaptive evolution of stress response genes in parasites aligns with host niche diversity.</title>
        <authorList>
            <person name="Hahn C."/>
            <person name="Resl P."/>
        </authorList>
    </citation>
    <scope>NUCLEOTIDE SEQUENCE [LARGE SCALE GENOMIC DNA]</scope>
    <source>
        <strain evidence="7">EGGRZ-B1_66</strain>
        <tissue evidence="7">Body</tissue>
    </source>
</reference>
<dbReference type="InterPro" id="IPR000873">
    <property type="entry name" value="AMP-dep_synth/lig_dom"/>
</dbReference>
<evidence type="ECO:0000256" key="5">
    <source>
        <dbReference type="ARBA" id="ARBA00026121"/>
    </source>
</evidence>
<keyword evidence="8" id="KW-1185">Reference proteome</keyword>
<evidence type="ECO:0000259" key="6">
    <source>
        <dbReference type="Pfam" id="PF00501"/>
    </source>
</evidence>
<dbReference type="EC" id="6.2.1.3" evidence="5"/>
<dbReference type="PANTHER" id="PTHR43272">
    <property type="entry name" value="LONG-CHAIN-FATTY-ACID--COA LIGASE"/>
    <property type="match status" value="1"/>
</dbReference>
<name>A0ABD2PPR0_9PLAT</name>
<dbReference type="InterPro" id="IPR020845">
    <property type="entry name" value="AMP-binding_CS"/>
</dbReference>
<keyword evidence="1 7" id="KW-0436">Ligase</keyword>
<evidence type="ECO:0000313" key="7">
    <source>
        <dbReference type="EMBL" id="KAL3309219.1"/>
    </source>
</evidence>
<evidence type="ECO:0000256" key="3">
    <source>
        <dbReference type="ARBA" id="ARBA00022832"/>
    </source>
</evidence>
<keyword evidence="3" id="KW-0443">Lipid metabolism</keyword>
<keyword evidence="3" id="KW-0276">Fatty acid metabolism</keyword>
<evidence type="ECO:0000313" key="8">
    <source>
        <dbReference type="Proteomes" id="UP001626550"/>
    </source>
</evidence>
<comment type="caution">
    <text evidence="7">The sequence shown here is derived from an EMBL/GenBank/DDBJ whole genome shotgun (WGS) entry which is preliminary data.</text>
</comment>
<dbReference type="PANTHER" id="PTHR43272:SF33">
    <property type="entry name" value="AMP-BINDING DOMAIN-CONTAINING PROTEIN-RELATED"/>
    <property type="match status" value="1"/>
</dbReference>
<gene>
    <name evidence="7" type="primary">ACSL6_1</name>
    <name evidence="7" type="ORF">Ciccas_012234</name>
</gene>
<dbReference type="EMBL" id="JBJKFK010004165">
    <property type="protein sequence ID" value="KAL3309219.1"/>
    <property type="molecule type" value="Genomic_DNA"/>
</dbReference>
<organism evidence="7 8">
    <name type="scientific">Cichlidogyrus casuarinus</name>
    <dbReference type="NCBI Taxonomy" id="1844966"/>
    <lineage>
        <taxon>Eukaryota</taxon>
        <taxon>Metazoa</taxon>
        <taxon>Spiralia</taxon>
        <taxon>Lophotrochozoa</taxon>
        <taxon>Platyhelminthes</taxon>
        <taxon>Monogenea</taxon>
        <taxon>Monopisthocotylea</taxon>
        <taxon>Dactylogyridea</taxon>
        <taxon>Ancyrocephalidae</taxon>
        <taxon>Cichlidogyrus</taxon>
    </lineage>
</organism>
<feature type="domain" description="AMP-dependent synthetase/ligase" evidence="6">
    <location>
        <begin position="54"/>
        <end position="338"/>
    </location>
</feature>
<dbReference type="PROSITE" id="PS00455">
    <property type="entry name" value="AMP_BINDING"/>
    <property type="match status" value="1"/>
</dbReference>
<sequence>MKLCVCYDETKAANLLDALLKTTNESPCELKNLVLMKSQSAEKLKQLKYKYIGFTICTMDEVREAGRQKPLPYQFPNDDGIYVINFTSGSTGLPKGVIITCGMFKFNCRAYCGYHLRDMNHFNKEDLYFSFLPLAHVMEQMAMFTCLMNGVKVAFFSGDITKLIEEITLAKPTLLAIVPRLLIRIYDGAMEKFSAAKIPKFLVKRAITSKLQSTKNSNEPIRGTFWDKVFFGRLQNTLGGRLRFALTGGSACPKDVLDFARASFGAIIYQGYGSTETGGAVCLTMSNDNDASHTGPVIAGAQIKLGDVPDMDLFPSRDPKLQRGEVLVKSPGCTRGYYKAPDKTRELFDSEGWLKTGDVGEWDEFGNLKIVDRCKNLFKLSQGEYVAPEKVEGVYATCPLVVQSFLDGRSESSYAIALVHPNLERLAARIGNPGATIEAICNNQEATKLVLNELDTLGRSKGLSGFELAKKIKLIAEPFTVENALLTATLKPVRAKIREHFAREIDALYASS</sequence>
<evidence type="ECO:0000256" key="4">
    <source>
        <dbReference type="ARBA" id="ARBA00022840"/>
    </source>
</evidence>
<evidence type="ECO:0000256" key="1">
    <source>
        <dbReference type="ARBA" id="ARBA00022598"/>
    </source>
</evidence>
<accession>A0ABD2PPR0</accession>
<dbReference type="SUPFAM" id="SSF56801">
    <property type="entry name" value="Acetyl-CoA synthetase-like"/>
    <property type="match status" value="1"/>
</dbReference>
<keyword evidence="4" id="KW-0067">ATP-binding</keyword>
<dbReference type="Gene3D" id="3.40.50.12780">
    <property type="entry name" value="N-terminal domain of ligase-like"/>
    <property type="match status" value="1"/>
</dbReference>
<dbReference type="Pfam" id="PF00501">
    <property type="entry name" value="AMP-binding"/>
    <property type="match status" value="1"/>
</dbReference>
<protein>
    <recommendedName>
        <fullName evidence="5">long-chain-fatty-acid--CoA ligase</fullName>
        <ecNumber evidence="5">6.2.1.3</ecNumber>
    </recommendedName>
</protein>
<dbReference type="AlphaFoldDB" id="A0ABD2PPR0"/>
<proteinExistence type="predicted"/>